<dbReference type="GO" id="GO:0008777">
    <property type="term" value="F:acetylornithine deacetylase activity"/>
    <property type="evidence" value="ECO:0007669"/>
    <property type="project" value="TreeGrafter"/>
</dbReference>
<proteinExistence type="inferred from homology"/>
<comment type="subcellular location">
    <subcellularLocation>
        <location evidence="2">Cytoplasm</location>
    </subcellularLocation>
</comment>
<feature type="domain" description="Peptidase M20 dimerisation" evidence="12">
    <location>
        <begin position="189"/>
        <end position="298"/>
    </location>
</feature>
<dbReference type="PROSITE" id="PS00759">
    <property type="entry name" value="ARGE_DAPE_CPG2_2"/>
    <property type="match status" value="1"/>
</dbReference>
<keyword evidence="5" id="KW-0055">Arginine biosynthesis</keyword>
<dbReference type="CDD" id="cd03894">
    <property type="entry name" value="M20_ArgE"/>
    <property type="match status" value="1"/>
</dbReference>
<dbReference type="GO" id="GO:0006526">
    <property type="term" value="P:L-arginine biosynthetic process"/>
    <property type="evidence" value="ECO:0007669"/>
    <property type="project" value="UniProtKB-KW"/>
</dbReference>
<dbReference type="EMBL" id="FOHZ01000014">
    <property type="protein sequence ID" value="SET61453.1"/>
    <property type="molecule type" value="Genomic_DNA"/>
</dbReference>
<dbReference type="Pfam" id="PF01546">
    <property type="entry name" value="Peptidase_M20"/>
    <property type="match status" value="1"/>
</dbReference>
<evidence type="ECO:0000259" key="12">
    <source>
        <dbReference type="Pfam" id="PF07687"/>
    </source>
</evidence>
<evidence type="ECO:0000256" key="4">
    <source>
        <dbReference type="ARBA" id="ARBA00022490"/>
    </source>
</evidence>
<feature type="region of interest" description="Disordered" evidence="11">
    <location>
        <begin position="1"/>
        <end position="20"/>
    </location>
</feature>
<evidence type="ECO:0000256" key="2">
    <source>
        <dbReference type="ARBA" id="ARBA00004496"/>
    </source>
</evidence>
<evidence type="ECO:0000256" key="7">
    <source>
        <dbReference type="ARBA" id="ARBA00022723"/>
    </source>
</evidence>
<gene>
    <name evidence="13" type="ORF">SAMN04487962_11441</name>
</gene>
<dbReference type="SUPFAM" id="SSF55031">
    <property type="entry name" value="Bacterial exopeptidase dimerisation domain"/>
    <property type="match status" value="1"/>
</dbReference>
<dbReference type="PANTHER" id="PTHR43808">
    <property type="entry name" value="ACETYLORNITHINE DEACETYLASE"/>
    <property type="match status" value="1"/>
</dbReference>
<keyword evidence="8" id="KW-0378">Hydrolase</keyword>
<dbReference type="InterPro" id="IPR036264">
    <property type="entry name" value="Bact_exopeptidase_dim_dom"/>
</dbReference>
<name>A0A1I0FSG8_9GAMM</name>
<dbReference type="Proteomes" id="UP000198762">
    <property type="component" value="Unassembled WGS sequence"/>
</dbReference>
<comment type="cofactor">
    <cofactor evidence="1">
        <name>Zn(2+)</name>
        <dbReference type="ChEBI" id="CHEBI:29105"/>
    </cofactor>
</comment>
<dbReference type="HAMAP" id="MF_01108">
    <property type="entry name" value="ArgE"/>
    <property type="match status" value="1"/>
</dbReference>
<evidence type="ECO:0000256" key="6">
    <source>
        <dbReference type="ARBA" id="ARBA00022605"/>
    </source>
</evidence>
<keyword evidence="6" id="KW-0028">Amino-acid biosynthesis</keyword>
<sequence>MTDQTHRNSSGQNPGPPDVHTMLQRLVGIPSISSASAEWDHSNEAVVNQLAEWLGALGFRNEILPVPGMPGKYNLVATLGSGPGGLVLSGHTDTVPFDDKRWKSDPFTLTERDNRLYGLGTCDMKGFFALAIEAAREAARQPLKQPLILLATADEESSMNGARALAEAGYPRARYAVIGEPTELRPIRMHKGIMMERLVFEGQSGHSSDPSLGRNALEGMNEAMNELLVLRGQWQERHRNPHFRVQYPTMNLGCIHGGDNPNRICARCELHFDLRPLPGMDMSELRQAILTRLGPLARRRELSLTFEPLFDGVPPFETPAEAELVKVCERLTGHQAEAVAFATEAPWLQKLGLETLVLGPGSIDQAHQPDEYLDLAQVNPTISLLKQLIRHFCL</sequence>
<accession>A0A1I0FSG8</accession>
<dbReference type="Pfam" id="PF07687">
    <property type="entry name" value="M20_dimer"/>
    <property type="match status" value="1"/>
</dbReference>
<keyword evidence="14" id="KW-1185">Reference proteome</keyword>
<keyword evidence="4" id="KW-0963">Cytoplasm</keyword>
<evidence type="ECO:0000256" key="10">
    <source>
        <dbReference type="ARBA" id="ARBA00023285"/>
    </source>
</evidence>
<keyword evidence="10" id="KW-0170">Cobalt</keyword>
<organism evidence="13 14">
    <name type="scientific">Marinobacter segnicrescens</name>
    <dbReference type="NCBI Taxonomy" id="430453"/>
    <lineage>
        <taxon>Bacteria</taxon>
        <taxon>Pseudomonadati</taxon>
        <taxon>Pseudomonadota</taxon>
        <taxon>Gammaproteobacteria</taxon>
        <taxon>Pseudomonadales</taxon>
        <taxon>Marinobacteraceae</taxon>
        <taxon>Marinobacter</taxon>
    </lineage>
</organism>
<dbReference type="NCBIfam" id="NF003474">
    <property type="entry name" value="PRK05111.1"/>
    <property type="match status" value="1"/>
</dbReference>
<keyword evidence="9" id="KW-0862">Zinc</keyword>
<comment type="similarity">
    <text evidence="3">Belongs to the peptidase M20A family. ArgE subfamily.</text>
</comment>
<evidence type="ECO:0000256" key="9">
    <source>
        <dbReference type="ARBA" id="ARBA00022833"/>
    </source>
</evidence>
<dbReference type="STRING" id="430453.SAMN04487962_11441"/>
<evidence type="ECO:0000256" key="5">
    <source>
        <dbReference type="ARBA" id="ARBA00022571"/>
    </source>
</evidence>
<dbReference type="AlphaFoldDB" id="A0A1I0FSG8"/>
<protein>
    <submittedName>
        <fullName evidence="13">Acetylornithine deacetylase</fullName>
    </submittedName>
</protein>
<evidence type="ECO:0000313" key="13">
    <source>
        <dbReference type="EMBL" id="SET61453.1"/>
    </source>
</evidence>
<dbReference type="SUPFAM" id="SSF53187">
    <property type="entry name" value="Zn-dependent exopeptidases"/>
    <property type="match status" value="1"/>
</dbReference>
<dbReference type="GO" id="GO:0005737">
    <property type="term" value="C:cytoplasm"/>
    <property type="evidence" value="ECO:0007669"/>
    <property type="project" value="UniProtKB-SubCell"/>
</dbReference>
<dbReference type="InterPro" id="IPR001261">
    <property type="entry name" value="ArgE/DapE_CS"/>
</dbReference>
<evidence type="ECO:0000256" key="3">
    <source>
        <dbReference type="ARBA" id="ARBA00005691"/>
    </source>
</evidence>
<dbReference type="Gene3D" id="3.30.70.360">
    <property type="match status" value="1"/>
</dbReference>
<dbReference type="GO" id="GO:0046872">
    <property type="term" value="F:metal ion binding"/>
    <property type="evidence" value="ECO:0007669"/>
    <property type="project" value="UniProtKB-KW"/>
</dbReference>
<dbReference type="Gene3D" id="3.40.630.10">
    <property type="entry name" value="Zn peptidases"/>
    <property type="match status" value="1"/>
</dbReference>
<dbReference type="InterPro" id="IPR010169">
    <property type="entry name" value="AcOrn-deacetyl"/>
</dbReference>
<dbReference type="FunFam" id="3.30.70.360:FF:000003">
    <property type="entry name" value="Acetylornithine deacetylase"/>
    <property type="match status" value="1"/>
</dbReference>
<reference evidence="14" key="1">
    <citation type="submission" date="2016-10" db="EMBL/GenBank/DDBJ databases">
        <authorList>
            <person name="Varghese N."/>
            <person name="Submissions S."/>
        </authorList>
    </citation>
    <scope>NUCLEOTIDE SEQUENCE [LARGE SCALE GENOMIC DNA]</scope>
    <source>
        <strain evidence="14">CGMCC 1.6489</strain>
    </source>
</reference>
<evidence type="ECO:0000256" key="11">
    <source>
        <dbReference type="SAM" id="MobiDB-lite"/>
    </source>
</evidence>
<evidence type="ECO:0000256" key="8">
    <source>
        <dbReference type="ARBA" id="ARBA00022801"/>
    </source>
</evidence>
<dbReference type="NCBIfam" id="TIGR01892">
    <property type="entry name" value="AcOrn-deacetyl"/>
    <property type="match status" value="1"/>
</dbReference>
<evidence type="ECO:0000256" key="1">
    <source>
        <dbReference type="ARBA" id="ARBA00001947"/>
    </source>
</evidence>
<dbReference type="PANTHER" id="PTHR43808:SF1">
    <property type="entry name" value="ACETYLORNITHINE DEACETYLASE"/>
    <property type="match status" value="1"/>
</dbReference>
<dbReference type="InterPro" id="IPR002933">
    <property type="entry name" value="Peptidase_M20"/>
</dbReference>
<evidence type="ECO:0000313" key="14">
    <source>
        <dbReference type="Proteomes" id="UP000198762"/>
    </source>
</evidence>
<dbReference type="InterPro" id="IPR011650">
    <property type="entry name" value="Peptidase_M20_dimer"/>
</dbReference>
<dbReference type="InterPro" id="IPR050072">
    <property type="entry name" value="Peptidase_M20A"/>
</dbReference>
<keyword evidence="7" id="KW-0479">Metal-binding</keyword>